<dbReference type="PROSITE" id="PS51545">
    <property type="entry name" value="PIK_HELICAL"/>
    <property type="match status" value="1"/>
</dbReference>
<dbReference type="InterPro" id="IPR036940">
    <property type="entry name" value="PI3/4_kinase_cat_sf"/>
</dbReference>
<name>A0AAD5YIJ2_9APHY</name>
<feature type="domain" description="PIK helical" evidence="9">
    <location>
        <begin position="1391"/>
        <end position="1578"/>
    </location>
</feature>
<keyword evidence="6" id="KW-0418">Kinase</keyword>
<dbReference type="EC" id="2.7.1.67" evidence="3"/>
<dbReference type="EMBL" id="JANAWD010000209">
    <property type="protein sequence ID" value="KAJ3483919.1"/>
    <property type="molecule type" value="Genomic_DNA"/>
</dbReference>
<dbReference type="Pfam" id="PF19274">
    <property type="entry name" value="PI4K_N"/>
    <property type="match status" value="1"/>
</dbReference>
<evidence type="ECO:0000256" key="5">
    <source>
        <dbReference type="ARBA" id="ARBA00022741"/>
    </source>
</evidence>
<dbReference type="PROSITE" id="PS50290">
    <property type="entry name" value="PI3_4_KINASE_3"/>
    <property type="match status" value="1"/>
</dbReference>
<evidence type="ECO:0000313" key="11">
    <source>
        <dbReference type="Proteomes" id="UP001212997"/>
    </source>
</evidence>
<evidence type="ECO:0000256" key="4">
    <source>
        <dbReference type="ARBA" id="ARBA00022679"/>
    </source>
</evidence>
<dbReference type="PANTHER" id="PTHR10048">
    <property type="entry name" value="PHOSPHATIDYLINOSITOL KINASE"/>
    <property type="match status" value="1"/>
</dbReference>
<dbReference type="InterPro" id="IPR011009">
    <property type="entry name" value="Kinase-like_dom_sf"/>
</dbReference>
<dbReference type="GO" id="GO:0004430">
    <property type="term" value="F:1-phosphatidylinositol 4-kinase activity"/>
    <property type="evidence" value="ECO:0007669"/>
    <property type="project" value="UniProtKB-EC"/>
</dbReference>
<evidence type="ECO:0000256" key="2">
    <source>
        <dbReference type="ARBA" id="ARBA00006209"/>
    </source>
</evidence>
<dbReference type="Proteomes" id="UP001212997">
    <property type="component" value="Unassembled WGS sequence"/>
</dbReference>
<keyword evidence="11" id="KW-1185">Reference proteome</keyword>
<dbReference type="InterPro" id="IPR000403">
    <property type="entry name" value="PI3/4_kinase_cat_dom"/>
</dbReference>
<keyword evidence="5" id="KW-0547">Nucleotide-binding</keyword>
<evidence type="ECO:0000256" key="7">
    <source>
        <dbReference type="ARBA" id="ARBA00022840"/>
    </source>
</evidence>
<keyword evidence="7" id="KW-0067">ATP-binding</keyword>
<accession>A0AAD5YIJ2</accession>
<dbReference type="InterPro" id="IPR045495">
    <property type="entry name" value="PI4K_N"/>
</dbReference>
<dbReference type="GO" id="GO:0048015">
    <property type="term" value="P:phosphatidylinositol-mediated signaling"/>
    <property type="evidence" value="ECO:0007669"/>
    <property type="project" value="TreeGrafter"/>
</dbReference>
<dbReference type="GO" id="GO:0046854">
    <property type="term" value="P:phosphatidylinositol phosphate biosynthetic process"/>
    <property type="evidence" value="ECO:0007669"/>
    <property type="project" value="InterPro"/>
</dbReference>
<dbReference type="Pfam" id="PF00454">
    <property type="entry name" value="PI3_PI4_kinase"/>
    <property type="match status" value="1"/>
</dbReference>
<evidence type="ECO:0000313" key="10">
    <source>
        <dbReference type="EMBL" id="KAJ3483919.1"/>
    </source>
</evidence>
<dbReference type="InterPro" id="IPR016024">
    <property type="entry name" value="ARM-type_fold"/>
</dbReference>
<dbReference type="PANTHER" id="PTHR10048:SF15">
    <property type="entry name" value="PHOSPHATIDYLINOSITOL 4-KINASE ALPHA"/>
    <property type="match status" value="1"/>
</dbReference>
<dbReference type="SUPFAM" id="SSF56112">
    <property type="entry name" value="Protein kinase-like (PK-like)"/>
    <property type="match status" value="1"/>
</dbReference>
<dbReference type="Gene3D" id="3.80.10.10">
    <property type="entry name" value="Ribonuclease Inhibitor"/>
    <property type="match status" value="1"/>
</dbReference>
<dbReference type="SMART" id="SM00146">
    <property type="entry name" value="PI3Kc"/>
    <property type="match status" value="1"/>
</dbReference>
<proteinExistence type="inferred from homology"/>
<gene>
    <name evidence="10" type="ORF">NLI96_g5983</name>
</gene>
<dbReference type="Gene3D" id="1.10.1070.11">
    <property type="entry name" value="Phosphatidylinositol 3-/4-kinase, catalytic domain"/>
    <property type="match status" value="1"/>
</dbReference>
<feature type="domain" description="PI3K/PI4K catalytic" evidence="8">
    <location>
        <begin position="1672"/>
        <end position="1943"/>
    </location>
</feature>
<evidence type="ECO:0000259" key="9">
    <source>
        <dbReference type="PROSITE" id="PS51545"/>
    </source>
</evidence>
<comment type="caution">
    <text evidence="10">The sequence shown here is derived from an EMBL/GenBank/DDBJ whole genome shotgun (WGS) entry which is preliminary data.</text>
</comment>
<dbReference type="Pfam" id="PF00613">
    <property type="entry name" value="PI3Ka"/>
    <property type="match status" value="1"/>
</dbReference>
<dbReference type="SUPFAM" id="SSF48371">
    <property type="entry name" value="ARM repeat"/>
    <property type="match status" value="2"/>
</dbReference>
<dbReference type="Gene3D" id="1.25.40.70">
    <property type="entry name" value="Phosphatidylinositol 3-kinase, accessory domain (PIK)"/>
    <property type="match status" value="1"/>
</dbReference>
<dbReference type="InterPro" id="IPR032675">
    <property type="entry name" value="LRR_dom_sf"/>
</dbReference>
<reference evidence="10" key="1">
    <citation type="submission" date="2022-07" db="EMBL/GenBank/DDBJ databases">
        <title>Genome Sequence of Physisporinus lineatus.</title>
        <authorList>
            <person name="Buettner E."/>
        </authorList>
    </citation>
    <scope>NUCLEOTIDE SEQUENCE</scope>
    <source>
        <strain evidence="10">VT162</strain>
    </source>
</reference>
<dbReference type="InterPro" id="IPR042236">
    <property type="entry name" value="PI3K_accessory_sf"/>
</dbReference>
<comment type="similarity">
    <text evidence="2">Belongs to the PI3/PI4-kinase family. Type III PI4K subfamily.</text>
</comment>
<evidence type="ECO:0000259" key="8">
    <source>
        <dbReference type="PROSITE" id="PS50290"/>
    </source>
</evidence>
<dbReference type="Gene3D" id="3.30.1010.10">
    <property type="entry name" value="Phosphatidylinositol 3-kinase Catalytic Subunit, Chain A, domain 4"/>
    <property type="match status" value="1"/>
</dbReference>
<dbReference type="GO" id="GO:0005737">
    <property type="term" value="C:cytoplasm"/>
    <property type="evidence" value="ECO:0007669"/>
    <property type="project" value="TreeGrafter"/>
</dbReference>
<evidence type="ECO:0000256" key="1">
    <source>
        <dbReference type="ARBA" id="ARBA00001686"/>
    </source>
</evidence>
<dbReference type="InterPro" id="IPR001263">
    <property type="entry name" value="PI3K_accessory_dom"/>
</dbReference>
<protein>
    <recommendedName>
        <fullName evidence="3">1-phosphatidylinositol 4-kinase</fullName>
        <ecNumber evidence="3">2.7.1.67</ecNumber>
    </recommendedName>
</protein>
<dbReference type="PROSITE" id="PS00915">
    <property type="entry name" value="PI3_4_KINASE_1"/>
    <property type="match status" value="1"/>
</dbReference>
<keyword evidence="4" id="KW-0808">Transferase</keyword>
<organism evidence="10 11">
    <name type="scientific">Meripilus lineatus</name>
    <dbReference type="NCBI Taxonomy" id="2056292"/>
    <lineage>
        <taxon>Eukaryota</taxon>
        <taxon>Fungi</taxon>
        <taxon>Dikarya</taxon>
        <taxon>Basidiomycota</taxon>
        <taxon>Agaricomycotina</taxon>
        <taxon>Agaricomycetes</taxon>
        <taxon>Polyporales</taxon>
        <taxon>Meripilaceae</taxon>
        <taxon>Meripilus</taxon>
    </lineage>
</organism>
<evidence type="ECO:0000256" key="6">
    <source>
        <dbReference type="ARBA" id="ARBA00022777"/>
    </source>
</evidence>
<dbReference type="CDD" id="cd05167">
    <property type="entry name" value="PI4Kc_III_alpha"/>
    <property type="match status" value="1"/>
</dbReference>
<dbReference type="SMART" id="SM00145">
    <property type="entry name" value="PI3Ka"/>
    <property type="match status" value="1"/>
</dbReference>
<dbReference type="GO" id="GO:0005886">
    <property type="term" value="C:plasma membrane"/>
    <property type="evidence" value="ECO:0007669"/>
    <property type="project" value="TreeGrafter"/>
</dbReference>
<dbReference type="FunFam" id="3.30.1010.10:FF:000014">
    <property type="entry name" value="Phosphatidylinositol 4-kinase STT4"/>
    <property type="match status" value="1"/>
</dbReference>
<dbReference type="FunFam" id="1.25.40.70:FF:000011">
    <property type="entry name" value="Phosphatidylinositol 4-kinase alpha"/>
    <property type="match status" value="1"/>
</dbReference>
<dbReference type="GO" id="GO:0005524">
    <property type="term" value="F:ATP binding"/>
    <property type="evidence" value="ECO:0007669"/>
    <property type="project" value="UniProtKB-KW"/>
</dbReference>
<comment type="catalytic activity">
    <reaction evidence="1">
        <text>a 1,2-diacyl-sn-glycero-3-phospho-(1D-myo-inositol) + ATP = a 1,2-diacyl-sn-glycero-3-phospho-(1D-myo-inositol 4-phosphate) + ADP + H(+)</text>
        <dbReference type="Rhea" id="RHEA:19877"/>
        <dbReference type="ChEBI" id="CHEBI:15378"/>
        <dbReference type="ChEBI" id="CHEBI:30616"/>
        <dbReference type="ChEBI" id="CHEBI:57880"/>
        <dbReference type="ChEBI" id="CHEBI:58178"/>
        <dbReference type="ChEBI" id="CHEBI:456216"/>
        <dbReference type="EC" id="2.7.1.67"/>
    </reaction>
</comment>
<dbReference type="InterPro" id="IPR015433">
    <property type="entry name" value="PI3/4_kinase"/>
</dbReference>
<dbReference type="PROSITE" id="PS00916">
    <property type="entry name" value="PI3_4_KINASE_2"/>
    <property type="match status" value="1"/>
</dbReference>
<dbReference type="InterPro" id="IPR018936">
    <property type="entry name" value="PI3/4_kinase_CS"/>
</dbReference>
<evidence type="ECO:0000256" key="3">
    <source>
        <dbReference type="ARBA" id="ARBA00012169"/>
    </source>
</evidence>
<dbReference type="FunFam" id="1.10.1070.11:FF:000012">
    <property type="entry name" value="Phosphatidylinositol 4-kinase alpha 1"/>
    <property type="match status" value="1"/>
</dbReference>
<sequence length="2811" mass="317866">MDCLEFNIRQLILSDLAANIGESKHDEEDPDVLSAIDLVTSKVETRALHEDTNESGDDSDEEEEQEIRVFMSNSRIHCNIGFAELAVNLPDVHVKETVPVLVDILGDIPYIDFDRCLAWEEWALPDQLVFATVSALLRIAGNHSEYREVATGAIVQFVERIVSMLKSGHSSDILAQFAPSFHGFYRAITSIPFPWSLPEWTSLATHLKDLFEESLVQRLNSFLGALSVEDNDLDKLHFIHTLLARYVSRGRPLSGYFIVCCVIEAQWTTLAQALAPSQSSTGSRYPEFQEAAAANRAWQSLLDVAVVDPSNVDETFKDILEITLQNVTRLFTDLIVGIEEMDAVPSEDSYVWETMSESLKLASICCIASGTLDKKLYARIKLLLSDESSVYDNLVQEAALKSTAILVRNYPEIAAKMASHLRRFVTSPLPIFELEFAGGTRTPPPLVAAAKCLALCINLAPGDDLDMSYMYSLLNYIAATSKDAMDGSAVPSASSMVDSDDRSIVQSVETGLRGLTEEEKRLVGISTISVVTRLALEFDSEEIIRLTISMLLQRLRSAEPTVEAAIAYNLVDLALAAPENAFRDIIRAFSTINRSANPDDPRFSNNMVLAAQTRLARELHNRPELYEIYLVELLTLFADKGVAIQNATVTNHKRKTEDMTEQLASLLLPIDALLSHTDFILSDEPSSALVTLFRNMWFLCVLFQFTSGDGKDTAMAWQKPALARIAIKTPIIVLEAANDSIVSDLEYNPVIRKEYVETVIGKLRTLLQRHIPLRSTEIRSLFPGQVVFLLGMHDIESMRSAAGLPSSLVSYFTNNSLNKNFSLVGCMEAVAEKVIRGCIIDLNSQASKQSLPVALSKELKALLLCSTHRIARARDVASKYLNRLVTSFPSLMCDPPFVIATLEILTLLRQACENEYLNEDNPVYSYRSEQGGFTLQLIDDYHARNQMLSQIQKDSNTWFELALARAPVELHSTLQRYLAFSQVTSVEDASELGPSIALHFGKATGPIDRKLSSLSTMLTSKVDRSKLFVSQLASKGYFVGEANGYHLACSAGLDKPDNGPPSPNTPREVDVLRKQLSENIKEIHEKRSTVTIQGLRRLLFRSAAVFIASPKCDYDLLHYLVALPFEAFSPSTISAGVEVWTWLIAAKPAYETAIMSEIALAWDNTIKHGRGMFSKCINYTDPFDHPVEYSPSEREVVDRGAAHARRLLTPHTLILQLLVSRLQAARYRKPSVMMLIQRIVLSSARAHKHISTHPLAREVRFTFLLFGFETLRSSHLDISCEHQLRESLYTAALSWFSVRPQWSYGANRVQIDADTKLLSELLSHLQSDTVRGYPAISSLNSPQSSKVTYYATSLKTLNLPLRVLIDNEVFRLAVWANPSNDPKRGVDQFGTIDKTLVEASWIGIVRKAWKVDPAIAIYLTERFATNETVQTEVAKLVRSNTRDVLDVPEALQFLIGERLDPHIRRDLRYLIIWEPIPPVLAITFFEKRYSNDPLLLQYAHRVLEQHPVDVTFFFVPQVVQALRHDDLGYVERFVFETAKISQLFCHQIIWNMKANCYRDDSATIEDPMKPILDRMVEMLVESLSGEAREFYDREFGFFNEVTSISGKLKPYIKKTKPEKKAKIDEEMAKIRVEVGVYLPSNPDGKVVDIDKKSGRPLQSHAKAPFMATFKVRKEKHILDPGSTELLDEDSQVREIVEEYDVWQQAIFKVGDDCRQDVLALQVIAMFKNIFNSVGLTVYLYPYRVTATAPGCGVIDVVPNSTSRDEMGRAKVNDLLDFFVAKYGGEDTIEFQKARLNFIQSMAAYSVACYILQIKDRHNGNIMIDGEGHIVHIGEDHDLHVLCGVKFEPNSFKLTHEMVELMGGRYSQGYQLFQQLTVKAFLAIRPHADQLISTVRLMLETSLPSFKGEPTITRLRNRFALGINERQAADFMMAMVRNAHENIRSTVYDEFQRLQNGIHFNLFEATYLTSPSLLQEFLINLARFSSTCKLLRPLLYARPRISTERQAALLLRTLRHREELGRSVRSLSFWAIRDVYDDDDEPCAPDKIHNDVDGLDWGQNEDGRESWECPFDVAVDILKYCPNLVHINFQKPNEEYVSVDTSPNAILDFLAKSPTQHLRSLRFAGRSGFKVWRIRLDAFLKSHLGLELIDLSGAEVVFGDEGEMYLDAPPVPLPNLTHLCITDYEDIFFPRSMPRLHNLSMRAQGLRWIDTLKHSVQAKTMDLIESLEVYESSEPLAPDYMETVALRFPKIIHFSIVTSTWVSADEASSVSSIRVLEELLIKTPSLLKPYDLAKYTDADGMIPLPHQFTSFKFLKTVFISFGKEDDVDFKWSAMGTADAVFDSLPFDHPLETIHFTLREDDGLRKRLTAKRCSKLQGKIVEECPRMSPSGTFLYGESKTELYQSGKEIVLSGTPVGMWEHYKLWPFTCMSVLAIGKRTSLALPPSTLLDLSQFLDQQDLAQFSSTCRLLHPLLYKRPRISTERQAALFLEALQERSELGEIVLSMSFWATRDAYDHEDEPCLHEKIYEDQEAAEWDEEEDWECDFDIAVEILKCCPNLLRLNFQKPNEENVSVNTSPNPILNYLAENPLPSLRSLRLAGRGGFKVWRIRLDAFLTSHPGIEFLDVSAGETQEGDEGELYFDQQPTPLPNLSHLCVAFFSDLFLTRAMPRLHSLSIRALGLRWIDQMMRSSHPKTLDHIENLEVYEVSEPFQMKYLETVAKRFPNVKNFSMVISTWMTPDQARSPYDLGKYTDSDGRIPLPHMFTSFRHLKTLFLSTGQNDDQELWSRMGTVDAIFDSLPPDHPLETIDFCRS</sequence>